<keyword evidence="1" id="KW-0175">Coiled coil</keyword>
<sequence>MNSVSTDYPLIVVSPFDLSGSKNTSTDLIYQIENGQCVLHDLTIHSNLTDKHQFVVSSPISLSIMSIIQNHLTRELEEINVELASMLEKCNRAYECPTVKMNLMKDQYERRLTDLNSECTSLQNISQRDLKKTKEQVSVTVQELFSLTFLNS</sequence>
<proteinExistence type="predicted"/>
<gene>
    <name evidence="2" type="ORF">MS3_10309</name>
</gene>
<accession>A0A095CFV2</accession>
<name>A0A095CFV2_SCHHA</name>
<reference evidence="2" key="1">
    <citation type="journal article" date="2012" name="Nat. Genet.">
        <title>Whole-genome sequence of Schistosoma haematobium.</title>
        <authorList>
            <person name="Young N.D."/>
            <person name="Jex A.R."/>
            <person name="Li B."/>
            <person name="Liu S."/>
            <person name="Yang L."/>
            <person name="Xiong Z."/>
            <person name="Li Y."/>
            <person name="Cantacessi C."/>
            <person name="Hall R.S."/>
            <person name="Xu X."/>
            <person name="Chen F."/>
            <person name="Wu X."/>
            <person name="Zerlotini A."/>
            <person name="Oliveira G."/>
            <person name="Hofmann A."/>
            <person name="Zhang G."/>
            <person name="Fang X."/>
            <person name="Kang Y."/>
            <person name="Campbell B.E."/>
            <person name="Loukas A."/>
            <person name="Ranganathan S."/>
            <person name="Rollinson D."/>
            <person name="Rinaldi G."/>
            <person name="Brindley P.J."/>
            <person name="Yang H."/>
            <person name="Wang J."/>
            <person name="Wang J."/>
            <person name="Gasser R.B."/>
        </authorList>
    </citation>
    <scope>NUCLEOTIDE SEQUENCE [LARGE SCALE GENOMIC DNA]</scope>
</reference>
<dbReference type="EMBL" id="KL252097">
    <property type="protein sequence ID" value="KGB41763.1"/>
    <property type="molecule type" value="Genomic_DNA"/>
</dbReference>
<feature type="coiled-coil region" evidence="1">
    <location>
        <begin position="69"/>
        <end position="125"/>
    </location>
</feature>
<evidence type="ECO:0000313" key="2">
    <source>
        <dbReference type="EMBL" id="KGB41763.1"/>
    </source>
</evidence>
<organism evidence="2">
    <name type="scientific">Schistosoma haematobium</name>
    <name type="common">Blood fluke</name>
    <dbReference type="NCBI Taxonomy" id="6185"/>
    <lineage>
        <taxon>Eukaryota</taxon>
        <taxon>Metazoa</taxon>
        <taxon>Spiralia</taxon>
        <taxon>Lophotrochozoa</taxon>
        <taxon>Platyhelminthes</taxon>
        <taxon>Trematoda</taxon>
        <taxon>Digenea</taxon>
        <taxon>Strigeidida</taxon>
        <taxon>Schistosomatoidea</taxon>
        <taxon>Schistosomatidae</taxon>
        <taxon>Schistosoma</taxon>
    </lineage>
</organism>
<dbReference type="AlphaFoldDB" id="A0A095CFV2"/>
<protein>
    <submittedName>
        <fullName evidence="2">Uncharacterized protein</fullName>
    </submittedName>
</protein>
<evidence type="ECO:0000256" key="1">
    <source>
        <dbReference type="SAM" id="Coils"/>
    </source>
</evidence>